<proteinExistence type="predicted"/>
<organism evidence="2 3">
    <name type="scientific">Permianibacter aggregans</name>
    <dbReference type="NCBI Taxonomy" id="1510150"/>
    <lineage>
        <taxon>Bacteria</taxon>
        <taxon>Pseudomonadati</taxon>
        <taxon>Pseudomonadota</taxon>
        <taxon>Gammaproteobacteria</taxon>
        <taxon>Pseudomonadales</taxon>
        <taxon>Pseudomonadaceae</taxon>
        <taxon>Permianibacter</taxon>
    </lineage>
</organism>
<gene>
    <name evidence="2" type="ORF">EV696_102113</name>
</gene>
<evidence type="ECO:0008006" key="4">
    <source>
        <dbReference type="Google" id="ProtNLM"/>
    </source>
</evidence>
<dbReference type="Proteomes" id="UP000295375">
    <property type="component" value="Unassembled WGS sequence"/>
</dbReference>
<dbReference type="EMBL" id="SNYM01000002">
    <property type="protein sequence ID" value="TDQ50432.1"/>
    <property type="molecule type" value="Genomic_DNA"/>
</dbReference>
<evidence type="ECO:0000313" key="2">
    <source>
        <dbReference type="EMBL" id="TDQ50432.1"/>
    </source>
</evidence>
<comment type="caution">
    <text evidence="2">The sequence shown here is derived from an EMBL/GenBank/DDBJ whole genome shotgun (WGS) entry which is preliminary data.</text>
</comment>
<protein>
    <recommendedName>
        <fullName evidence="4">MSHA biogenesis protein MshK</fullName>
    </recommendedName>
</protein>
<keyword evidence="3" id="KW-1185">Reference proteome</keyword>
<evidence type="ECO:0000256" key="1">
    <source>
        <dbReference type="SAM" id="SignalP"/>
    </source>
</evidence>
<reference evidence="2 3" key="1">
    <citation type="submission" date="2019-03" db="EMBL/GenBank/DDBJ databases">
        <title>Genomic Encyclopedia of Type Strains, Phase IV (KMG-IV): sequencing the most valuable type-strain genomes for metagenomic binning, comparative biology and taxonomic classification.</title>
        <authorList>
            <person name="Goeker M."/>
        </authorList>
    </citation>
    <scope>NUCLEOTIDE SEQUENCE [LARGE SCALE GENOMIC DNA]</scope>
    <source>
        <strain evidence="2 3">DSM 103792</strain>
    </source>
</reference>
<dbReference type="RefSeq" id="WP_133587587.1">
    <property type="nucleotide sequence ID" value="NZ_CP037953.1"/>
</dbReference>
<feature type="signal peptide" evidence="1">
    <location>
        <begin position="1"/>
        <end position="18"/>
    </location>
</feature>
<keyword evidence="1" id="KW-0732">Signal</keyword>
<sequence>MVKSLLGLLLLFAVNTEAAELRDPTRPLWSPPSEAAASKPAEPLLTAVLIQPDKRLALIGEKYYQVGDTVNGARLLQIEFDHVVLSGRNGTQKLLLTPTIKTRPTAAKVTPL</sequence>
<feature type="chain" id="PRO_5020454439" description="MSHA biogenesis protein MshK" evidence="1">
    <location>
        <begin position="19"/>
        <end position="112"/>
    </location>
</feature>
<dbReference type="Gene3D" id="2.30.30.830">
    <property type="match status" value="1"/>
</dbReference>
<dbReference type="AlphaFoldDB" id="A0A4R6UTG4"/>
<name>A0A4R6UTG4_9GAMM</name>
<evidence type="ECO:0000313" key="3">
    <source>
        <dbReference type="Proteomes" id="UP000295375"/>
    </source>
</evidence>
<accession>A0A4R6UTG4</accession>